<evidence type="ECO:0000256" key="2">
    <source>
        <dbReference type="ARBA" id="ARBA00022679"/>
    </source>
</evidence>
<dbReference type="Pfam" id="PF01913">
    <property type="entry name" value="FTR"/>
    <property type="match status" value="1"/>
</dbReference>
<comment type="pathway">
    <text evidence="3">One-carbon metabolism; formaldehyde degradation; formate from formaldehyde (H(4)MPT route): step 4/5.</text>
</comment>
<dbReference type="STRING" id="54121.SAMN04515653_11022"/>
<evidence type="ECO:0000313" key="9">
    <source>
        <dbReference type="EMBL" id="TDS32340.1"/>
    </source>
</evidence>
<evidence type="ECO:0000313" key="8">
    <source>
        <dbReference type="EMBL" id="SET14267.1"/>
    </source>
</evidence>
<dbReference type="EMBL" id="FOHG01000030">
    <property type="protein sequence ID" value="SET14267.1"/>
    <property type="molecule type" value="Genomic_DNA"/>
</dbReference>
<dbReference type="NCBIfam" id="NF002554">
    <property type="entry name" value="PRK02114.1"/>
    <property type="match status" value="1"/>
</dbReference>
<keyword evidence="3" id="KW-0012">Acyltransferase</keyword>
<dbReference type="InterPro" id="IPR002770">
    <property type="entry name" value="ForMFR_H4MPT_ForTrfase_C"/>
</dbReference>
<evidence type="ECO:0000259" key="5">
    <source>
        <dbReference type="Pfam" id="PF02741"/>
    </source>
</evidence>
<dbReference type="InterPro" id="IPR014053">
    <property type="entry name" value="ForMFR_H4MPT_ForTrfase"/>
</dbReference>
<comment type="catalytic activity">
    <reaction evidence="3">
        <text>N-formylmethanofuran + 5,6,7,8-tetrahydromethanopterin + H(+) = N(5)-formyl-5,6,7,8-tetrahydromethanopterin + methanofuran</text>
        <dbReference type="Rhea" id="RHEA:18061"/>
        <dbReference type="ChEBI" id="CHEBI:15378"/>
        <dbReference type="ChEBI" id="CHEBI:57727"/>
        <dbReference type="ChEBI" id="CHEBI:58018"/>
        <dbReference type="ChEBI" id="CHEBI:58103"/>
        <dbReference type="ChEBI" id="CHEBI:58151"/>
        <dbReference type="EC" id="2.3.1.101"/>
    </reaction>
</comment>
<evidence type="ECO:0000313" key="11">
    <source>
        <dbReference type="Proteomes" id="UP000198612"/>
    </source>
</evidence>
<dbReference type="SUPFAM" id="SSF55112">
    <property type="entry name" value="Formylmethanofuran:tetrahydromethanopterin formyltransferase"/>
    <property type="match status" value="2"/>
</dbReference>
<keyword evidence="2 3" id="KW-0808">Transferase</keyword>
<dbReference type="Proteomes" id="UP000295758">
    <property type="component" value="Unassembled WGS sequence"/>
</dbReference>
<keyword evidence="3" id="KW-0554">One-carbon metabolism</keyword>
<dbReference type="HAMAP" id="MF_00579">
    <property type="entry name" value="FTR"/>
    <property type="match status" value="1"/>
</dbReference>
<dbReference type="EMBL" id="SOEF01000010">
    <property type="protein sequence ID" value="TDX45142.1"/>
    <property type="molecule type" value="Genomic_DNA"/>
</dbReference>
<dbReference type="EMBL" id="SOAA01000007">
    <property type="protein sequence ID" value="TDS32340.1"/>
    <property type="molecule type" value="Genomic_DNA"/>
</dbReference>
<keyword evidence="3" id="KW-0963">Cytoplasm</keyword>
<dbReference type="GO" id="GO:0046294">
    <property type="term" value="P:formaldehyde catabolic process"/>
    <property type="evidence" value="ECO:0007669"/>
    <property type="project" value="UniProtKB-UniRule"/>
</dbReference>
<reference evidence="11 13" key="2">
    <citation type="submission" date="2016-10" db="EMBL/GenBank/DDBJ databases">
        <authorList>
            <person name="Varghese N."/>
            <person name="Submissions S."/>
        </authorList>
    </citation>
    <scope>NUCLEOTIDE SEQUENCE [LARGE SCALE GENOMIC DNA]</scope>
    <source>
        <strain evidence="6 13">WG2</strain>
        <strain evidence="8 11">WG5</strain>
    </source>
</reference>
<dbReference type="Proteomes" id="UP000198612">
    <property type="component" value="Unassembled WGS sequence"/>
</dbReference>
<dbReference type="GO" id="GO:0005737">
    <property type="term" value="C:cytoplasm"/>
    <property type="evidence" value="ECO:0007669"/>
    <property type="project" value="UniProtKB-SubCell"/>
</dbReference>
<dbReference type="GO" id="GO:0030270">
    <property type="term" value="F:formylmethanofuran-tetrahydromethanopterin N-formyltransferase activity"/>
    <property type="evidence" value="ECO:0007669"/>
    <property type="project" value="UniProtKB-UniRule"/>
</dbReference>
<feature type="domain" description="Formylmethanofuran: tetrahydromethanopterin formyltransferase Ftr C-terminal" evidence="5">
    <location>
        <begin position="146"/>
        <end position="292"/>
    </location>
</feature>
<dbReference type="InterPro" id="IPR022667">
    <property type="entry name" value="ForMFR_H4MPT_ForTrfase_N"/>
</dbReference>
<evidence type="ECO:0000313" key="10">
    <source>
        <dbReference type="EMBL" id="TDX45142.1"/>
    </source>
</evidence>
<dbReference type="NCBIfam" id="TIGR03119">
    <property type="entry name" value="one_C_fhcD"/>
    <property type="match status" value="1"/>
</dbReference>
<comment type="subcellular location">
    <subcellularLocation>
        <location evidence="3">Cytoplasm</location>
    </subcellularLocation>
</comment>
<evidence type="ECO:0000259" key="4">
    <source>
        <dbReference type="Pfam" id="PF01913"/>
    </source>
</evidence>
<name>A0A1M7NT32_9FIRM</name>
<dbReference type="EC" id="2.3.1.101" evidence="3"/>
<gene>
    <name evidence="3" type="primary">ffsA</name>
    <name evidence="9" type="ORF">BY453_10714</name>
    <name evidence="10" type="ORF">C7954_11032</name>
    <name evidence="6" type="ORF">SAMN04488598_13017</name>
    <name evidence="8" type="ORF">SAMN04515652_13016</name>
    <name evidence="7" type="ORF">SAMN04515654_11058</name>
</gene>
<dbReference type="GeneID" id="57012425"/>
<dbReference type="Gene3D" id="3.30.70.520">
    <property type="match status" value="2"/>
</dbReference>
<dbReference type="Proteomes" id="UP000199519">
    <property type="component" value="Unassembled WGS sequence"/>
</dbReference>
<evidence type="ECO:0000313" key="14">
    <source>
        <dbReference type="Proteomes" id="UP000295472"/>
    </source>
</evidence>
<protein>
    <recommendedName>
        <fullName evidence="3">Formylmethanofuran--tetrahydromethanopterin formyltransferase</fullName>
        <shortName evidence="3">Ftr</shortName>
        <ecNumber evidence="3">2.3.1.101</ecNumber>
    </recommendedName>
    <alternativeName>
        <fullName evidence="3">H4MPT formyltransferase</fullName>
    </alternativeName>
</protein>
<dbReference type="EMBL" id="FNEH01000010">
    <property type="protein sequence ID" value="SDI63453.1"/>
    <property type="molecule type" value="Genomic_DNA"/>
</dbReference>
<reference evidence="9 15" key="3">
    <citation type="submission" date="2019-03" db="EMBL/GenBank/DDBJ databases">
        <title>Deep subsurface shale carbon reservoir microbial communities from Ohio and West Virginia, USA.</title>
        <authorList>
            <person name="Wrighton K."/>
        </authorList>
    </citation>
    <scope>NUCLEOTIDE SEQUENCE [LARGE SCALE GENOMIC DNA]</scope>
    <source>
        <strain evidence="9 15">UTICA-S4D12</strain>
    </source>
</reference>
<dbReference type="AlphaFoldDB" id="A0A1M7NT32"/>
<evidence type="ECO:0000313" key="6">
    <source>
        <dbReference type="EMBL" id="SDF89982.1"/>
    </source>
</evidence>
<dbReference type="Proteomes" id="UP000198945">
    <property type="component" value="Unassembled WGS sequence"/>
</dbReference>
<dbReference type="GO" id="GO:0006730">
    <property type="term" value="P:one-carbon metabolic process"/>
    <property type="evidence" value="ECO:0007669"/>
    <property type="project" value="UniProtKB-UniRule"/>
</dbReference>
<evidence type="ECO:0000313" key="15">
    <source>
        <dbReference type="Proteomes" id="UP000295758"/>
    </source>
</evidence>
<evidence type="ECO:0000256" key="1">
    <source>
        <dbReference type="ARBA" id="ARBA00006770"/>
    </source>
</evidence>
<accession>A0A1M7NT32</accession>
<reference evidence="10 14" key="4">
    <citation type="submission" date="2019-03" db="EMBL/GenBank/DDBJ databases">
        <title>Subsurface microbial communities from deep shales in Ohio and West Virginia, USA.</title>
        <authorList>
            <person name="Wrighton K."/>
        </authorList>
    </citation>
    <scope>NUCLEOTIDE SEQUENCE [LARGE SCALE GENOMIC DNA]</scope>
    <source>
        <strain evidence="10 14">DSMZ 11287</strain>
    </source>
</reference>
<evidence type="ECO:0000313" key="12">
    <source>
        <dbReference type="Proteomes" id="UP000198945"/>
    </source>
</evidence>
<comment type="similarity">
    <text evidence="1 3">Belongs to the FTR family.</text>
</comment>
<dbReference type="OrthoDB" id="8841169at2"/>
<comment type="subunit">
    <text evidence="3">Homotetramer.</text>
</comment>
<dbReference type="RefSeq" id="WP_073160018.1">
    <property type="nucleotide sequence ID" value="NZ_FNBJ01000030.1"/>
</dbReference>
<sequence length="299" mass="32355">MRYQGIEIEDTFAEAFTMYGTRVIVTADNEKWVDTAAREATGFATSIIECGIEAGIEKKLSPAETLDGRPGVSLLFFTMKEKSLLKEMRKRIGQTIMTAATTACFNGLDSEKMIKVGGNIRYFGDGFQISKLYDERRFWRIPIMGGEFLIEESFGVQKGIGGGNIIITAEDSKTALNAAENAVEAMRKIEGVVMPFPGGIVSSGSKVQSKYSFLNAATNTKYCPTIKAQTESNLVENVGSVLEIVIDGLSVEATAEAMRVGIKAAAVDGVVKITAGNYGGDLGTENFYLKEILRGDLDD</sequence>
<dbReference type="Proteomes" id="UP000295472">
    <property type="component" value="Unassembled WGS sequence"/>
</dbReference>
<dbReference type="InterPro" id="IPR023447">
    <property type="entry name" value="ForMFR_H4MPT_ForTrfase_fd-like"/>
</dbReference>
<dbReference type="PIRSF" id="PIRSF006414">
    <property type="entry name" value="Ftr_formyl_trnsf"/>
    <property type="match status" value="1"/>
</dbReference>
<dbReference type="Pfam" id="PF02741">
    <property type="entry name" value="FTR_C"/>
    <property type="match status" value="1"/>
</dbReference>
<evidence type="ECO:0000256" key="3">
    <source>
        <dbReference type="HAMAP-Rule" id="MF_00579"/>
    </source>
</evidence>
<feature type="domain" description="Formylmethanofuran: tetrahydromethanopterin formyltransferase Ftr N-terminal" evidence="4">
    <location>
        <begin position="1"/>
        <end position="143"/>
    </location>
</feature>
<evidence type="ECO:0000313" key="7">
    <source>
        <dbReference type="EMBL" id="SDI63453.1"/>
    </source>
</evidence>
<comment type="function">
    <text evidence="3">Catalyzes the transfer of a formyl group from 5-formyl tetrahydromethanopterin (5-formyl-H(4)MPT) to methanofuran (MFR) to produce formylmethanofuran (formyl-MFR) and tetrahydromethanopterin (H(4)MPT).</text>
</comment>
<evidence type="ECO:0000313" key="13">
    <source>
        <dbReference type="Proteomes" id="UP000199519"/>
    </source>
</evidence>
<keyword evidence="13" id="KW-1185">Reference proteome</keyword>
<dbReference type="EMBL" id="FNBJ01000030">
    <property type="protein sequence ID" value="SDF89982.1"/>
    <property type="molecule type" value="Genomic_DNA"/>
</dbReference>
<proteinExistence type="inferred from homology"/>
<dbReference type="UniPathway" id="UPA00562">
    <property type="reaction ID" value="UER00704"/>
</dbReference>
<reference evidence="7 12" key="1">
    <citation type="submission" date="2016-10" db="EMBL/GenBank/DDBJ databases">
        <authorList>
            <person name="de Groot N.N."/>
        </authorList>
    </citation>
    <scope>NUCLEOTIDE SEQUENCE [LARGE SCALE GENOMIC DNA]</scope>
    <source>
        <strain evidence="7 12">WG7</strain>
    </source>
</reference>
<organism evidence="9 15">
    <name type="scientific">Halanaerobium congolense</name>
    <dbReference type="NCBI Taxonomy" id="54121"/>
    <lineage>
        <taxon>Bacteria</taxon>
        <taxon>Bacillati</taxon>
        <taxon>Bacillota</taxon>
        <taxon>Clostridia</taxon>
        <taxon>Halanaerobiales</taxon>
        <taxon>Halanaerobiaceae</taxon>
        <taxon>Halanaerobium</taxon>
    </lineage>
</organism>